<dbReference type="Proteomes" id="UP001314229">
    <property type="component" value="Unassembled WGS sequence"/>
</dbReference>
<keyword evidence="3" id="KW-1185">Reference proteome</keyword>
<feature type="region of interest" description="Disordered" evidence="1">
    <location>
        <begin position="1"/>
        <end position="128"/>
    </location>
</feature>
<reference evidence="2 3" key="1">
    <citation type="submission" date="2024-01" db="EMBL/GenBank/DDBJ databases">
        <authorList>
            <person name="Alioto T."/>
            <person name="Alioto T."/>
            <person name="Gomez Garrido J."/>
        </authorList>
    </citation>
    <scope>NUCLEOTIDE SEQUENCE [LARGE SCALE GENOMIC DNA]</scope>
</reference>
<dbReference type="AlphaFoldDB" id="A0AAV1QEY2"/>
<evidence type="ECO:0000256" key="1">
    <source>
        <dbReference type="SAM" id="MobiDB-lite"/>
    </source>
</evidence>
<comment type="caution">
    <text evidence="2">The sequence shown here is derived from an EMBL/GenBank/DDBJ whole genome shotgun (WGS) entry which is preliminary data.</text>
</comment>
<feature type="compositionally biased region" description="Basic and acidic residues" evidence="1">
    <location>
        <begin position="1"/>
        <end position="12"/>
    </location>
</feature>
<name>A0AAV1QEY2_SCOSC</name>
<feature type="compositionally biased region" description="Low complexity" evidence="1">
    <location>
        <begin position="107"/>
        <end position="128"/>
    </location>
</feature>
<proteinExistence type="predicted"/>
<gene>
    <name evidence="2" type="ORF">FSCOSCO3_A000110</name>
</gene>
<organism evidence="2 3">
    <name type="scientific">Scomber scombrus</name>
    <name type="common">Atlantic mackerel</name>
    <name type="synonym">Scomber vernalis</name>
    <dbReference type="NCBI Taxonomy" id="13677"/>
    <lineage>
        <taxon>Eukaryota</taxon>
        <taxon>Metazoa</taxon>
        <taxon>Chordata</taxon>
        <taxon>Craniata</taxon>
        <taxon>Vertebrata</taxon>
        <taxon>Euteleostomi</taxon>
        <taxon>Actinopterygii</taxon>
        <taxon>Neopterygii</taxon>
        <taxon>Teleostei</taxon>
        <taxon>Neoteleostei</taxon>
        <taxon>Acanthomorphata</taxon>
        <taxon>Pelagiaria</taxon>
        <taxon>Scombriformes</taxon>
        <taxon>Scombridae</taxon>
        <taxon>Scomber</taxon>
    </lineage>
</organism>
<dbReference type="EMBL" id="CAWUFR010001116">
    <property type="protein sequence ID" value="CAK6982821.1"/>
    <property type="molecule type" value="Genomic_DNA"/>
</dbReference>
<evidence type="ECO:0000313" key="3">
    <source>
        <dbReference type="Proteomes" id="UP001314229"/>
    </source>
</evidence>
<feature type="compositionally biased region" description="Low complexity" evidence="1">
    <location>
        <begin position="16"/>
        <end position="33"/>
    </location>
</feature>
<accession>A0AAV1QEY2</accession>
<sequence>MGAKEEGSEPSKRAAPRGAAAQSAPAANQQNQTRTRRTSRTRPEPGEPAEPDQNLTRTKTDQQTVRRYAVRSVSSYLGGGGVGSGCFLAAQQRPGRVPEPGPGPGAGAASPPAAPTRSQRRPPVAGVE</sequence>
<evidence type="ECO:0000313" key="2">
    <source>
        <dbReference type="EMBL" id="CAK6982821.1"/>
    </source>
</evidence>
<feature type="compositionally biased region" description="Polar residues" evidence="1">
    <location>
        <begin position="53"/>
        <end position="65"/>
    </location>
</feature>
<protein>
    <submittedName>
        <fullName evidence="2">Uncharacterized protein</fullName>
    </submittedName>
</protein>